<keyword evidence="14 19" id="KW-0472">Membrane</keyword>
<dbReference type="VEuPathDB" id="AmoebaDB:EIN_318760"/>
<feature type="transmembrane region" description="Helical" evidence="19">
    <location>
        <begin position="215"/>
        <end position="236"/>
    </location>
</feature>
<dbReference type="InterPro" id="IPR033895">
    <property type="entry name" value="GPT"/>
</dbReference>
<dbReference type="EC" id="2.7.8.15" evidence="5"/>
<feature type="transmembrane region" description="Helical" evidence="19">
    <location>
        <begin position="190"/>
        <end position="209"/>
    </location>
</feature>
<evidence type="ECO:0000313" key="20">
    <source>
        <dbReference type="EMBL" id="ELP87007.1"/>
    </source>
</evidence>
<evidence type="ECO:0000256" key="9">
    <source>
        <dbReference type="ARBA" id="ARBA00022692"/>
    </source>
</evidence>
<dbReference type="GO" id="GO:0046872">
    <property type="term" value="F:metal ion binding"/>
    <property type="evidence" value="ECO:0007669"/>
    <property type="project" value="UniProtKB-KW"/>
</dbReference>
<dbReference type="Pfam" id="PF00953">
    <property type="entry name" value="Glycos_transf_4"/>
    <property type="match status" value="1"/>
</dbReference>
<dbReference type="GO" id="GO:0005789">
    <property type="term" value="C:endoplasmic reticulum membrane"/>
    <property type="evidence" value="ECO:0007669"/>
    <property type="project" value="UniProtKB-SubCell"/>
</dbReference>
<dbReference type="PANTHER" id="PTHR10571:SF0">
    <property type="entry name" value="UDP-N-ACETYLGLUCOSAMINE--DOLICHYL-PHOSPHATE N-ACETYLGLUCOSAMINEPHOSPHOTRANSFERASE"/>
    <property type="match status" value="1"/>
</dbReference>
<evidence type="ECO:0000256" key="11">
    <source>
        <dbReference type="ARBA" id="ARBA00022824"/>
    </source>
</evidence>
<evidence type="ECO:0000256" key="10">
    <source>
        <dbReference type="ARBA" id="ARBA00022723"/>
    </source>
</evidence>
<evidence type="ECO:0000256" key="7">
    <source>
        <dbReference type="ARBA" id="ARBA00022676"/>
    </source>
</evidence>
<evidence type="ECO:0000256" key="12">
    <source>
        <dbReference type="ARBA" id="ARBA00022842"/>
    </source>
</evidence>
<evidence type="ECO:0000256" key="18">
    <source>
        <dbReference type="ARBA" id="ARBA00045078"/>
    </source>
</evidence>
<dbReference type="OrthoDB" id="10262326at2759"/>
<evidence type="ECO:0000256" key="5">
    <source>
        <dbReference type="ARBA" id="ARBA00013225"/>
    </source>
</evidence>
<dbReference type="UniPathway" id="UPA00378"/>
<evidence type="ECO:0000256" key="13">
    <source>
        <dbReference type="ARBA" id="ARBA00022989"/>
    </source>
</evidence>
<feature type="transmembrane region" description="Helical" evidence="19">
    <location>
        <begin position="248"/>
        <end position="266"/>
    </location>
</feature>
<proteinExistence type="inferred from homology"/>
<dbReference type="GO" id="GO:0006488">
    <property type="term" value="P:dolichol-linked oligosaccharide biosynthetic process"/>
    <property type="evidence" value="ECO:0007669"/>
    <property type="project" value="InterPro"/>
</dbReference>
<dbReference type="PANTHER" id="PTHR10571">
    <property type="entry name" value="UDP-N-ACETYLGLUCOSAMINE--DOLICHYL-PHOSPHATE N-ACETYLGLUCOSAMINEPHOSPHOTRANSFERASE"/>
    <property type="match status" value="1"/>
</dbReference>
<evidence type="ECO:0000256" key="2">
    <source>
        <dbReference type="ARBA" id="ARBA00004477"/>
    </source>
</evidence>
<evidence type="ECO:0000256" key="19">
    <source>
        <dbReference type="SAM" id="Phobius"/>
    </source>
</evidence>
<dbReference type="CDD" id="cd06855">
    <property type="entry name" value="GT_GPT_euk"/>
    <property type="match status" value="1"/>
</dbReference>
<dbReference type="AlphaFoldDB" id="A0A0A1TZJ6"/>
<comment type="similarity">
    <text evidence="4">Belongs to the glycosyltransferase 4 family.</text>
</comment>
<evidence type="ECO:0000256" key="3">
    <source>
        <dbReference type="ARBA" id="ARBA00004922"/>
    </source>
</evidence>
<dbReference type="RefSeq" id="XP_004253778.1">
    <property type="nucleotide sequence ID" value="XM_004253730.1"/>
</dbReference>
<keyword evidence="10" id="KW-0479">Metal-binding</keyword>
<dbReference type="GeneID" id="14885885"/>
<feature type="transmembrane region" description="Helical" evidence="19">
    <location>
        <begin position="158"/>
        <end position="178"/>
    </location>
</feature>
<evidence type="ECO:0000256" key="15">
    <source>
        <dbReference type="ARBA" id="ARBA00029567"/>
    </source>
</evidence>
<feature type="transmembrane region" description="Helical" evidence="19">
    <location>
        <begin position="34"/>
        <end position="54"/>
    </location>
</feature>
<accession>A0A0A1TZJ6</accession>
<evidence type="ECO:0000256" key="8">
    <source>
        <dbReference type="ARBA" id="ARBA00022679"/>
    </source>
</evidence>
<dbReference type="KEGG" id="eiv:EIN_318760"/>
<gene>
    <name evidence="20" type="ORF">EIN_318760</name>
</gene>
<feature type="transmembrane region" description="Helical" evidence="19">
    <location>
        <begin position="131"/>
        <end position="152"/>
    </location>
</feature>
<dbReference type="InterPro" id="IPR000715">
    <property type="entry name" value="Glycosyl_transferase_4"/>
</dbReference>
<evidence type="ECO:0000256" key="16">
    <source>
        <dbReference type="ARBA" id="ARBA00033238"/>
    </source>
</evidence>
<feature type="transmembrane region" description="Helical" evidence="19">
    <location>
        <begin position="75"/>
        <end position="97"/>
    </location>
</feature>
<feature type="transmembrane region" description="Helical" evidence="19">
    <location>
        <begin position="339"/>
        <end position="362"/>
    </location>
</feature>
<keyword evidence="11" id="KW-0256">Endoplasmic reticulum</keyword>
<evidence type="ECO:0000256" key="4">
    <source>
        <dbReference type="ARBA" id="ARBA00009317"/>
    </source>
</evidence>
<keyword evidence="7" id="KW-0328">Glycosyltransferase</keyword>
<feature type="transmembrane region" description="Helical" evidence="19">
    <location>
        <begin position="5"/>
        <end position="22"/>
    </location>
</feature>
<organism evidence="20 21">
    <name type="scientific">Entamoeba invadens IP1</name>
    <dbReference type="NCBI Taxonomy" id="370355"/>
    <lineage>
        <taxon>Eukaryota</taxon>
        <taxon>Amoebozoa</taxon>
        <taxon>Evosea</taxon>
        <taxon>Archamoebae</taxon>
        <taxon>Mastigamoebida</taxon>
        <taxon>Entamoebidae</taxon>
        <taxon>Entamoeba</taxon>
    </lineage>
</organism>
<keyword evidence="21" id="KW-1185">Reference proteome</keyword>
<evidence type="ECO:0000256" key="6">
    <source>
        <dbReference type="ARBA" id="ARBA00017659"/>
    </source>
</evidence>
<dbReference type="EMBL" id="KB206890">
    <property type="protein sequence ID" value="ELP87007.1"/>
    <property type="molecule type" value="Genomic_DNA"/>
</dbReference>
<keyword evidence="9 19" id="KW-0812">Transmembrane</keyword>
<comment type="catalytic activity">
    <reaction evidence="18">
        <text>a di-trans,poly-cis-dolichyl phosphate + UDP-N-acetyl-alpha-D-glucosamine = an N-acetyl-alpha-D-glucosaminyl-diphospho-di-trans,poly-cis-dolichol + UMP</text>
        <dbReference type="Rhea" id="RHEA:13289"/>
        <dbReference type="Rhea" id="RHEA-COMP:19498"/>
        <dbReference type="Rhea" id="RHEA-COMP:19507"/>
        <dbReference type="ChEBI" id="CHEBI:57683"/>
        <dbReference type="ChEBI" id="CHEBI:57705"/>
        <dbReference type="ChEBI" id="CHEBI:57865"/>
        <dbReference type="ChEBI" id="CHEBI:58427"/>
        <dbReference type="EC" id="2.7.8.15"/>
    </reaction>
    <physiologicalReaction direction="left-to-right" evidence="18">
        <dbReference type="Rhea" id="RHEA:13290"/>
    </physiologicalReaction>
</comment>
<comment type="function">
    <text evidence="17">UDP-N-acetylglucosamine--dolichyl-phosphate N-acetylglucosaminephosphotransferase that operates in the biosynthetic pathway of dolichol-linked oligosaccharides, the glycan precursors employed in protein asparagine (N)-glycosylation. The assembly of dolichol-linked oligosaccharides begins on the cytosolic side of the endoplasmic reticulum membrane and finishes in its lumen. The sequential addition of sugars to dolichol pyrophosphate produces dolichol-linked oligosaccharides containing fourteen sugars, including two GlcNAcs, nine mannoses and three glucoses. Once assembled, the oligosaccharide is transferred from the lipid to nascent proteins by oligosaccharyltransferases. Catalyzes the initial step of dolichol-linked oligosaccharide biosynthesis, transfering GlcNAc-1-P from cytosolic UDP-GlcNAc onto the carrier lipid dolichyl phosphate (P-dolichol), yielding GlcNAc-P-P-dolichol embedded in the cytoplasmic leaflet of the endoplasmic reticulum membrane.</text>
</comment>
<protein>
    <recommendedName>
        <fullName evidence="6">UDP-N-acetylglucosamine--dolichyl-phosphate N-acetylglucosaminephosphotransferase</fullName>
        <ecNumber evidence="5">2.7.8.15</ecNumber>
    </recommendedName>
    <alternativeName>
        <fullName evidence="15">GlcNAc-1-P transferase</fullName>
    </alternativeName>
    <alternativeName>
        <fullName evidence="16">N-acetylglucosamine-1-phosphate transferase</fullName>
    </alternativeName>
</protein>
<evidence type="ECO:0000256" key="17">
    <source>
        <dbReference type="ARBA" id="ARBA00044717"/>
    </source>
</evidence>
<evidence type="ECO:0000256" key="1">
    <source>
        <dbReference type="ARBA" id="ARBA00001946"/>
    </source>
</evidence>
<keyword evidence="12" id="KW-0460">Magnesium</keyword>
<dbReference type="GO" id="GO:0016757">
    <property type="term" value="F:glycosyltransferase activity"/>
    <property type="evidence" value="ECO:0007669"/>
    <property type="project" value="UniProtKB-KW"/>
</dbReference>
<evidence type="ECO:0000256" key="14">
    <source>
        <dbReference type="ARBA" id="ARBA00023136"/>
    </source>
</evidence>
<sequence>MNSSSFYCGVFGLLLVGVLFPMRENLNEFSQTVLLIGLSTVGSFAAFELTPHIAEKCIQKGLYGLDINKGTSDKVAESNGLVTGLVFMFVTMIYSLVLSNQNYTISLLVIVFTFLIGVIDDFLDIRWRYKLILSFCASILVVVLYPGTTVLFGYKLSWFYLLCLVCLSVFFANSINMYAGVNGLESGQCLIISAFAMLHNVITLFANVSESQHTAALASLQLLIPFFAITLVLFYYNKFPSKVFVGDSFTYFSGGVLGVASIIGGYDRLMLCLFMPELINFVISIPQLFGFIFCPRHRLPKLNKETGKLECVKTHFTFLNLVLFIFGPKTEHELVNLNFVIHSISCVVVMILAYTVFSPLLIDNF</sequence>
<feature type="transmembrane region" description="Helical" evidence="19">
    <location>
        <begin position="103"/>
        <end position="119"/>
    </location>
</feature>
<dbReference type="GO" id="GO:0003975">
    <property type="term" value="F:UDP-N-acetylglucosamine-dolichyl-phosphate N-acetylglucosaminephosphotransferase activity"/>
    <property type="evidence" value="ECO:0007669"/>
    <property type="project" value="UniProtKB-EC"/>
</dbReference>
<keyword evidence="13 19" id="KW-1133">Transmembrane helix</keyword>
<comment type="pathway">
    <text evidence="3">Protein modification; protein glycosylation.</text>
</comment>
<evidence type="ECO:0000313" key="21">
    <source>
        <dbReference type="Proteomes" id="UP000014680"/>
    </source>
</evidence>
<keyword evidence="8 20" id="KW-0808">Transferase</keyword>
<comment type="cofactor">
    <cofactor evidence="1">
        <name>Mg(2+)</name>
        <dbReference type="ChEBI" id="CHEBI:18420"/>
    </cofactor>
</comment>
<feature type="transmembrane region" description="Helical" evidence="19">
    <location>
        <begin position="278"/>
        <end position="295"/>
    </location>
</feature>
<reference evidence="20 21" key="1">
    <citation type="submission" date="2012-10" db="EMBL/GenBank/DDBJ databases">
        <authorList>
            <person name="Zafar N."/>
            <person name="Inman J."/>
            <person name="Hall N."/>
            <person name="Lorenzi H."/>
            <person name="Caler E."/>
        </authorList>
    </citation>
    <scope>NUCLEOTIDE SEQUENCE [LARGE SCALE GENOMIC DNA]</scope>
    <source>
        <strain evidence="20 21">IP1</strain>
    </source>
</reference>
<name>A0A0A1TZJ6_ENTIV</name>
<dbReference type="Proteomes" id="UP000014680">
    <property type="component" value="Unassembled WGS sequence"/>
</dbReference>
<comment type="subcellular location">
    <subcellularLocation>
        <location evidence="2">Endoplasmic reticulum membrane</location>
        <topology evidence="2">Multi-pass membrane protein</topology>
    </subcellularLocation>
</comment>
<dbReference type="OMA" id="HRTPRYN"/>